<evidence type="ECO:0000313" key="3">
    <source>
        <dbReference type="WBParaSite" id="TMUE_2000010028.1"/>
    </source>
</evidence>
<dbReference type="WBParaSite" id="TMUE_2000010028.1">
    <property type="protein sequence ID" value="TMUE_2000010028.1"/>
    <property type="gene ID" value="WBGene00300812"/>
</dbReference>
<protein>
    <submittedName>
        <fullName evidence="3">Uncharacterized protein</fullName>
    </submittedName>
</protein>
<accession>A0A5S6QSA3</accession>
<sequence length="98" mass="10290">MMSCLRSQARTMSANKALSSPEGSENAISSYVTDRVQQVFSLIVGTKAMSSAQTNARTEQPESKPPSEAPEEEAGSARTLSRATDGAVPVEPGSSDEL</sequence>
<feature type="region of interest" description="Disordered" evidence="1">
    <location>
        <begin position="48"/>
        <end position="98"/>
    </location>
</feature>
<feature type="compositionally biased region" description="Polar residues" evidence="1">
    <location>
        <begin position="48"/>
        <end position="58"/>
    </location>
</feature>
<keyword evidence="2" id="KW-1185">Reference proteome</keyword>
<dbReference type="Proteomes" id="UP000046395">
    <property type="component" value="Unassembled WGS sequence"/>
</dbReference>
<feature type="region of interest" description="Disordered" evidence="1">
    <location>
        <begin position="1"/>
        <end position="29"/>
    </location>
</feature>
<proteinExistence type="predicted"/>
<dbReference type="AlphaFoldDB" id="A0A5S6QSA3"/>
<evidence type="ECO:0000313" key="2">
    <source>
        <dbReference type="Proteomes" id="UP000046395"/>
    </source>
</evidence>
<evidence type="ECO:0000256" key="1">
    <source>
        <dbReference type="SAM" id="MobiDB-lite"/>
    </source>
</evidence>
<name>A0A5S6QSA3_TRIMR</name>
<reference evidence="3" key="1">
    <citation type="submission" date="2019-12" db="UniProtKB">
        <authorList>
            <consortium name="WormBaseParasite"/>
        </authorList>
    </citation>
    <scope>IDENTIFICATION</scope>
</reference>
<organism evidence="2 3">
    <name type="scientific">Trichuris muris</name>
    <name type="common">Mouse whipworm</name>
    <dbReference type="NCBI Taxonomy" id="70415"/>
    <lineage>
        <taxon>Eukaryota</taxon>
        <taxon>Metazoa</taxon>
        <taxon>Ecdysozoa</taxon>
        <taxon>Nematoda</taxon>
        <taxon>Enoplea</taxon>
        <taxon>Dorylaimia</taxon>
        <taxon>Trichinellida</taxon>
        <taxon>Trichuridae</taxon>
        <taxon>Trichuris</taxon>
    </lineage>
</organism>